<comment type="caution">
    <text evidence="1">The sequence shown here is derived from an EMBL/GenBank/DDBJ whole genome shotgun (WGS) entry which is preliminary data.</text>
</comment>
<evidence type="ECO:0000313" key="2">
    <source>
        <dbReference type="Proteomes" id="UP000808349"/>
    </source>
</evidence>
<accession>A0A9D7S913</accession>
<organism evidence="1 2">
    <name type="scientific">Candidatus Defluviibacterium haderslevense</name>
    <dbReference type="NCBI Taxonomy" id="2981993"/>
    <lineage>
        <taxon>Bacteria</taxon>
        <taxon>Pseudomonadati</taxon>
        <taxon>Bacteroidota</taxon>
        <taxon>Saprospiria</taxon>
        <taxon>Saprospirales</taxon>
        <taxon>Saprospiraceae</taxon>
        <taxon>Candidatus Defluviibacterium</taxon>
    </lineage>
</organism>
<proteinExistence type="predicted"/>
<dbReference type="Proteomes" id="UP000808349">
    <property type="component" value="Unassembled WGS sequence"/>
</dbReference>
<sequence>MYQQISPEAALAVLAAEDQTFMNHLAFDLRKYRKTLSTIEKT</sequence>
<dbReference type="AlphaFoldDB" id="A0A9D7S913"/>
<dbReference type="EMBL" id="JADKFW010000007">
    <property type="protein sequence ID" value="MBK9718187.1"/>
    <property type="molecule type" value="Genomic_DNA"/>
</dbReference>
<protein>
    <submittedName>
        <fullName evidence="1">Transglycosylase domain-containing protein</fullName>
    </submittedName>
</protein>
<evidence type="ECO:0000313" key="1">
    <source>
        <dbReference type="EMBL" id="MBK9718187.1"/>
    </source>
</evidence>
<name>A0A9D7S913_9BACT</name>
<reference evidence="1 2" key="1">
    <citation type="submission" date="2020-10" db="EMBL/GenBank/DDBJ databases">
        <title>Connecting structure to function with the recovery of over 1000 high-quality activated sludge metagenome-assembled genomes encoding full-length rRNA genes using long-read sequencing.</title>
        <authorList>
            <person name="Singleton C.M."/>
            <person name="Petriglieri F."/>
            <person name="Kristensen J.M."/>
            <person name="Kirkegaard R.H."/>
            <person name="Michaelsen T.Y."/>
            <person name="Andersen M.H."/>
            <person name="Karst S.M."/>
            <person name="Dueholm M.S."/>
            <person name="Nielsen P.H."/>
            <person name="Albertsen M."/>
        </authorList>
    </citation>
    <scope>NUCLEOTIDE SEQUENCE [LARGE SCALE GENOMIC DNA]</scope>
    <source>
        <strain evidence="1">Ribe_18-Q3-R11-54_BAT3C.373</strain>
    </source>
</reference>
<gene>
    <name evidence="1" type="ORF">IPO85_11875</name>
</gene>